<keyword evidence="4 6" id="KW-0472">Membrane</keyword>
<gene>
    <name evidence="8" type="ORF">UFOPK1493_04469</name>
</gene>
<feature type="transmembrane region" description="Helical" evidence="6">
    <location>
        <begin position="106"/>
        <end position="127"/>
    </location>
</feature>
<feature type="transmembrane region" description="Helical" evidence="6">
    <location>
        <begin position="66"/>
        <end position="86"/>
    </location>
</feature>
<organism evidence="8">
    <name type="scientific">freshwater metagenome</name>
    <dbReference type="NCBI Taxonomy" id="449393"/>
    <lineage>
        <taxon>unclassified sequences</taxon>
        <taxon>metagenomes</taxon>
        <taxon>ecological metagenomes</taxon>
    </lineage>
</organism>
<keyword evidence="3 6" id="KW-1133">Transmembrane helix</keyword>
<evidence type="ECO:0000256" key="2">
    <source>
        <dbReference type="ARBA" id="ARBA00022692"/>
    </source>
</evidence>
<evidence type="ECO:0000256" key="5">
    <source>
        <dbReference type="SAM" id="MobiDB-lite"/>
    </source>
</evidence>
<feature type="compositionally biased region" description="Low complexity" evidence="5">
    <location>
        <begin position="1"/>
        <end position="19"/>
    </location>
</feature>
<reference evidence="8" key="1">
    <citation type="submission" date="2020-05" db="EMBL/GenBank/DDBJ databases">
        <authorList>
            <person name="Chiriac C."/>
            <person name="Salcher M."/>
            <person name="Ghai R."/>
            <person name="Kavagutti S V."/>
        </authorList>
    </citation>
    <scope>NUCLEOTIDE SEQUENCE</scope>
</reference>
<sequence length="129" mass="12963">MTGPASGPTGATGATGPTGDAYERDPGLAAERTELAWGRSALSLFACGAVLLRGAENVTGHETQPVVGLVVLLLGGVVWSAGVPLARQRARASVTGARRPAQLHELLPIAVGTSLVGVAALLIDLLFTG</sequence>
<evidence type="ECO:0000256" key="1">
    <source>
        <dbReference type="ARBA" id="ARBA00004127"/>
    </source>
</evidence>
<dbReference type="EMBL" id="CAEZSR010000360">
    <property type="protein sequence ID" value="CAB4603153.1"/>
    <property type="molecule type" value="Genomic_DNA"/>
</dbReference>
<name>A0A6J6GTB0_9ZZZZ</name>
<evidence type="ECO:0000256" key="4">
    <source>
        <dbReference type="ARBA" id="ARBA00023136"/>
    </source>
</evidence>
<evidence type="ECO:0000256" key="6">
    <source>
        <dbReference type="SAM" id="Phobius"/>
    </source>
</evidence>
<feature type="domain" description="DUF202" evidence="7">
    <location>
        <begin position="25"/>
        <end position="91"/>
    </location>
</feature>
<dbReference type="AlphaFoldDB" id="A0A6J6GTB0"/>
<evidence type="ECO:0000256" key="3">
    <source>
        <dbReference type="ARBA" id="ARBA00022989"/>
    </source>
</evidence>
<dbReference type="GO" id="GO:0012505">
    <property type="term" value="C:endomembrane system"/>
    <property type="evidence" value="ECO:0007669"/>
    <property type="project" value="UniProtKB-SubCell"/>
</dbReference>
<keyword evidence="2 6" id="KW-0812">Transmembrane</keyword>
<evidence type="ECO:0000313" key="8">
    <source>
        <dbReference type="EMBL" id="CAB4603153.1"/>
    </source>
</evidence>
<dbReference type="Pfam" id="PF02656">
    <property type="entry name" value="DUF202"/>
    <property type="match status" value="1"/>
</dbReference>
<proteinExistence type="predicted"/>
<feature type="region of interest" description="Disordered" evidence="5">
    <location>
        <begin position="1"/>
        <end position="27"/>
    </location>
</feature>
<protein>
    <submittedName>
        <fullName evidence="8">Unannotated protein</fullName>
    </submittedName>
</protein>
<comment type="subcellular location">
    <subcellularLocation>
        <location evidence="1">Endomembrane system</location>
        <topology evidence="1">Multi-pass membrane protein</topology>
    </subcellularLocation>
</comment>
<dbReference type="InterPro" id="IPR003807">
    <property type="entry name" value="DUF202"/>
</dbReference>
<evidence type="ECO:0000259" key="7">
    <source>
        <dbReference type="Pfam" id="PF02656"/>
    </source>
</evidence>
<accession>A0A6J6GTB0</accession>